<reference evidence="2" key="1">
    <citation type="journal article" date="2021" name="Proc. Natl. Acad. Sci. U.S.A.">
        <title>A Catalog of Tens of Thousands of Viruses from Human Metagenomes Reveals Hidden Associations with Chronic Diseases.</title>
        <authorList>
            <person name="Tisza M.J."/>
            <person name="Buck C.B."/>
        </authorList>
    </citation>
    <scope>NUCLEOTIDE SEQUENCE</scope>
    <source>
        <strain evidence="2">Ct0106</strain>
    </source>
</reference>
<protein>
    <submittedName>
        <fullName evidence="2">Uncharacterized protein</fullName>
    </submittedName>
</protein>
<sequence length="78" mass="8314">MTTGSTAPPRLEPKTRVTSPTSAWATTRSSSNARMWHAWTCRSGRAKPGLKLRTRAPSSASLSTSDTELPSLASNGLQ</sequence>
<evidence type="ECO:0000256" key="1">
    <source>
        <dbReference type="SAM" id="MobiDB-lite"/>
    </source>
</evidence>
<proteinExistence type="predicted"/>
<feature type="compositionally biased region" description="Basic residues" evidence="1">
    <location>
        <begin position="44"/>
        <end position="54"/>
    </location>
</feature>
<feature type="compositionally biased region" description="Polar residues" evidence="1">
    <location>
        <begin position="16"/>
        <end position="29"/>
    </location>
</feature>
<organism evidence="2">
    <name type="scientific">Siphoviridae sp. ct0106</name>
    <dbReference type="NCBI Taxonomy" id="2825290"/>
    <lineage>
        <taxon>Viruses</taxon>
        <taxon>Duplodnaviria</taxon>
        <taxon>Heunggongvirae</taxon>
        <taxon>Uroviricota</taxon>
        <taxon>Caudoviricetes</taxon>
    </lineage>
</organism>
<feature type="region of interest" description="Disordered" evidence="1">
    <location>
        <begin position="1"/>
        <end position="29"/>
    </location>
</feature>
<name>A0A8S5P7H8_9CAUD</name>
<accession>A0A8S5P7H8</accession>
<evidence type="ECO:0000313" key="2">
    <source>
        <dbReference type="EMBL" id="DAE02156.1"/>
    </source>
</evidence>
<feature type="region of interest" description="Disordered" evidence="1">
    <location>
        <begin position="44"/>
        <end position="78"/>
    </location>
</feature>
<dbReference type="EMBL" id="BK015341">
    <property type="protein sequence ID" value="DAE02156.1"/>
    <property type="molecule type" value="Genomic_DNA"/>
</dbReference>
<feature type="compositionally biased region" description="Polar residues" evidence="1">
    <location>
        <begin position="56"/>
        <end position="78"/>
    </location>
</feature>